<keyword evidence="3" id="KW-1185">Reference proteome</keyword>
<dbReference type="Proteomes" id="UP000683925">
    <property type="component" value="Unassembled WGS sequence"/>
</dbReference>
<gene>
    <name evidence="2" type="ORF">POCTA_138.1.T1370105</name>
</gene>
<sequence length="243" mass="28072">MNLQYRRNNKKEKDKLNRGNDQRKNSANHQKWMNSYGNDGNNDGVQGQKIGSQDQRIEANQFNPQEECQTNTIISGDAQAEEKNTNQQIECVSGIQEEQIKRAQQQQVKQEQVKQEQVKQEQVKQEGKEDQQVQHQMKIRGVQTDFMNDPPSTPSNDSGTSIKILLNHSQIINNVSEENNQAGQINISVNILIQPHQWESDVINKRDIKFGHNYFEENKQKDEEFKFPSPSDISDHISTLEEL</sequence>
<evidence type="ECO:0000313" key="3">
    <source>
        <dbReference type="Proteomes" id="UP000683925"/>
    </source>
</evidence>
<feature type="compositionally biased region" description="Basic and acidic residues" evidence="1">
    <location>
        <begin position="233"/>
        <end position="243"/>
    </location>
</feature>
<evidence type="ECO:0000256" key="1">
    <source>
        <dbReference type="SAM" id="MobiDB-lite"/>
    </source>
</evidence>
<feature type="region of interest" description="Disordered" evidence="1">
    <location>
        <begin position="221"/>
        <end position="243"/>
    </location>
</feature>
<dbReference type="EMBL" id="CAJJDP010000138">
    <property type="protein sequence ID" value="CAD8206225.1"/>
    <property type="molecule type" value="Genomic_DNA"/>
</dbReference>
<feature type="region of interest" description="Disordered" evidence="1">
    <location>
        <begin position="1"/>
        <end position="53"/>
    </location>
</feature>
<feature type="compositionally biased region" description="Polar residues" evidence="1">
    <location>
        <begin position="25"/>
        <end position="36"/>
    </location>
</feature>
<dbReference type="AlphaFoldDB" id="A0A8S1XYY6"/>
<proteinExistence type="predicted"/>
<organism evidence="2 3">
    <name type="scientific">Paramecium octaurelia</name>
    <dbReference type="NCBI Taxonomy" id="43137"/>
    <lineage>
        <taxon>Eukaryota</taxon>
        <taxon>Sar</taxon>
        <taxon>Alveolata</taxon>
        <taxon>Ciliophora</taxon>
        <taxon>Intramacronucleata</taxon>
        <taxon>Oligohymenophorea</taxon>
        <taxon>Peniculida</taxon>
        <taxon>Parameciidae</taxon>
        <taxon>Paramecium</taxon>
    </lineage>
</organism>
<reference evidence="2" key="1">
    <citation type="submission" date="2021-01" db="EMBL/GenBank/DDBJ databases">
        <authorList>
            <consortium name="Genoscope - CEA"/>
            <person name="William W."/>
        </authorList>
    </citation>
    <scope>NUCLEOTIDE SEQUENCE</scope>
</reference>
<protein>
    <submittedName>
        <fullName evidence="2">Uncharacterized protein</fullName>
    </submittedName>
</protein>
<evidence type="ECO:0000313" key="2">
    <source>
        <dbReference type="EMBL" id="CAD8206225.1"/>
    </source>
</evidence>
<feature type="compositionally biased region" description="Basic and acidic residues" evidence="1">
    <location>
        <begin position="11"/>
        <end position="24"/>
    </location>
</feature>
<comment type="caution">
    <text evidence="2">The sequence shown here is derived from an EMBL/GenBank/DDBJ whole genome shotgun (WGS) entry which is preliminary data.</text>
</comment>
<name>A0A8S1XYY6_PAROT</name>
<accession>A0A8S1XYY6</accession>